<dbReference type="Pfam" id="PF01381">
    <property type="entry name" value="HTH_3"/>
    <property type="match status" value="1"/>
</dbReference>
<proteinExistence type="predicted"/>
<dbReference type="PROSITE" id="PS50943">
    <property type="entry name" value="HTH_CROC1"/>
    <property type="match status" value="1"/>
</dbReference>
<organism evidence="2 3">
    <name type="scientific">Emergencia timonensis</name>
    <dbReference type="NCBI Taxonomy" id="1776384"/>
    <lineage>
        <taxon>Bacteria</taxon>
        <taxon>Bacillati</taxon>
        <taxon>Bacillota</taxon>
        <taxon>Clostridia</taxon>
        <taxon>Peptostreptococcales</taxon>
        <taxon>Anaerovoracaceae</taxon>
        <taxon>Emergencia</taxon>
    </lineage>
</organism>
<dbReference type="SUPFAM" id="SSF47413">
    <property type="entry name" value="lambda repressor-like DNA-binding domains"/>
    <property type="match status" value="1"/>
</dbReference>
<dbReference type="STRING" id="1776384.GCA_900086585_02461"/>
<reference evidence="2 3" key="1">
    <citation type="submission" date="2018-08" db="EMBL/GenBank/DDBJ databases">
        <title>A genome reference for cultivated species of the human gut microbiota.</title>
        <authorList>
            <person name="Zou Y."/>
            <person name="Xue W."/>
            <person name="Luo G."/>
        </authorList>
    </citation>
    <scope>NUCLEOTIDE SEQUENCE [LARGE SCALE GENOMIC DNA]</scope>
    <source>
        <strain evidence="2 3">AM07-24</strain>
    </source>
</reference>
<evidence type="ECO:0000313" key="2">
    <source>
        <dbReference type="EMBL" id="RHJ89168.1"/>
    </source>
</evidence>
<accession>A0A415E603</accession>
<dbReference type="InterPro" id="IPR001387">
    <property type="entry name" value="Cro/C1-type_HTH"/>
</dbReference>
<dbReference type="Proteomes" id="UP000284841">
    <property type="component" value="Unassembled WGS sequence"/>
</dbReference>
<name>A0A415E603_9FIRM</name>
<evidence type="ECO:0000313" key="3">
    <source>
        <dbReference type="Proteomes" id="UP000284841"/>
    </source>
</evidence>
<dbReference type="AlphaFoldDB" id="A0A415E603"/>
<dbReference type="OrthoDB" id="1783193at2"/>
<keyword evidence="3" id="KW-1185">Reference proteome</keyword>
<sequence>MRCFMNNLFGKSLRSQMEKAGIKESELADALSYDTTYISKWINGSKLPSVRNAERILGQMADFFADHPGKGDTADRERRWQSSFKELKKAYDSDSSYLTFQSHSNNQMSFLDSPKMLIDLTRDAFMQALENSDGSISVMATFDLFRLYSGEFKRLMQELHEAGVKRVELKLALFPEDLAEDYHFYAANILNIIGYLDYIEMSIVCQKPEQPHILVIDKLLCVQVLWNMQGELAAVFSMEEKIIERFSERCRQILETSEKLLDPAEPESLKRTNVQLDSYSDKRQWLFFNEPPAMLFPEDIMDQFIEEAEDEAYASYLIKLKNIFMKRTCKSEIDLVLYSSMINKYLSDGNVSVGNVSHQLSEEQTRSHLAYLSEVMKTNPDFAIYLIRDTVVLSEELRNCPSIFIDSYSLYIENSQKGSNDNFHISMDPRMRSAFQQFFERMLGQPYCTRLTAEDLLRYL</sequence>
<evidence type="ECO:0000259" key="1">
    <source>
        <dbReference type="PROSITE" id="PS50943"/>
    </source>
</evidence>
<feature type="domain" description="HTH cro/C1-type" evidence="1">
    <location>
        <begin position="13"/>
        <end position="56"/>
    </location>
</feature>
<dbReference type="CDD" id="cd00093">
    <property type="entry name" value="HTH_XRE"/>
    <property type="match status" value="1"/>
</dbReference>
<dbReference type="Gene3D" id="1.10.260.40">
    <property type="entry name" value="lambda repressor-like DNA-binding domains"/>
    <property type="match status" value="1"/>
</dbReference>
<protein>
    <submittedName>
        <fullName evidence="2">XRE family transcriptional regulator</fullName>
    </submittedName>
</protein>
<dbReference type="GO" id="GO:0003677">
    <property type="term" value="F:DNA binding"/>
    <property type="evidence" value="ECO:0007669"/>
    <property type="project" value="InterPro"/>
</dbReference>
<gene>
    <name evidence="2" type="ORF">DW099_00930</name>
</gene>
<dbReference type="SMART" id="SM00530">
    <property type="entry name" value="HTH_XRE"/>
    <property type="match status" value="1"/>
</dbReference>
<dbReference type="EMBL" id="QRMS01000001">
    <property type="protein sequence ID" value="RHJ89168.1"/>
    <property type="molecule type" value="Genomic_DNA"/>
</dbReference>
<dbReference type="InterPro" id="IPR010982">
    <property type="entry name" value="Lambda_DNA-bd_dom_sf"/>
</dbReference>
<comment type="caution">
    <text evidence="2">The sequence shown here is derived from an EMBL/GenBank/DDBJ whole genome shotgun (WGS) entry which is preliminary data.</text>
</comment>